<gene>
    <name evidence="1" type="ORF">S12H4_47331</name>
</gene>
<reference evidence="1" key="1">
    <citation type="journal article" date="2014" name="Front. Microbiol.">
        <title>High frequency of phylogenetically diverse reductive dehalogenase-homologous genes in deep subseafloor sedimentary metagenomes.</title>
        <authorList>
            <person name="Kawai M."/>
            <person name="Futagami T."/>
            <person name="Toyoda A."/>
            <person name="Takaki Y."/>
            <person name="Nishi S."/>
            <person name="Hori S."/>
            <person name="Arai W."/>
            <person name="Tsubouchi T."/>
            <person name="Morono Y."/>
            <person name="Uchiyama I."/>
            <person name="Ito T."/>
            <person name="Fujiyama A."/>
            <person name="Inagaki F."/>
            <person name="Takami H."/>
        </authorList>
    </citation>
    <scope>NUCLEOTIDE SEQUENCE</scope>
    <source>
        <strain evidence="1">Expedition CK06-06</strain>
    </source>
</reference>
<protein>
    <submittedName>
        <fullName evidence="1">Uncharacterized protein</fullName>
    </submittedName>
</protein>
<proteinExistence type="predicted"/>
<comment type="caution">
    <text evidence="1">The sequence shown here is derived from an EMBL/GenBank/DDBJ whole genome shotgun (WGS) entry which is preliminary data.</text>
</comment>
<organism evidence="1">
    <name type="scientific">marine sediment metagenome</name>
    <dbReference type="NCBI Taxonomy" id="412755"/>
    <lineage>
        <taxon>unclassified sequences</taxon>
        <taxon>metagenomes</taxon>
        <taxon>ecological metagenomes</taxon>
    </lineage>
</organism>
<dbReference type="EMBL" id="BARW01029459">
    <property type="protein sequence ID" value="GAJ09698.1"/>
    <property type="molecule type" value="Genomic_DNA"/>
</dbReference>
<name>X1TWI7_9ZZZZ</name>
<dbReference type="AlphaFoldDB" id="X1TWI7"/>
<accession>X1TWI7</accession>
<evidence type="ECO:0000313" key="1">
    <source>
        <dbReference type="EMBL" id="GAJ09698.1"/>
    </source>
</evidence>
<sequence>MNDLPILQNNTTQNYRLENSSLEAEKKDIEGSSGDPIFFKY</sequence>